<organism evidence="3">
    <name type="scientific">uncultured Caudovirales phage</name>
    <dbReference type="NCBI Taxonomy" id="2100421"/>
    <lineage>
        <taxon>Viruses</taxon>
        <taxon>Duplodnaviria</taxon>
        <taxon>Heunggongvirae</taxon>
        <taxon>Uroviricota</taxon>
        <taxon>Caudoviricetes</taxon>
        <taxon>Peduoviridae</taxon>
        <taxon>Maltschvirus</taxon>
        <taxon>Maltschvirus maltsch</taxon>
    </lineage>
</organism>
<name>A0A6J5QPT8_9CAUD</name>
<dbReference type="EMBL" id="LR797502">
    <property type="protein sequence ID" value="CAB4220886.1"/>
    <property type="molecule type" value="Genomic_DNA"/>
</dbReference>
<evidence type="ECO:0000313" key="3">
    <source>
        <dbReference type="EMBL" id="CAB4186719.1"/>
    </source>
</evidence>
<reference evidence="3" key="1">
    <citation type="submission" date="2020-05" db="EMBL/GenBank/DDBJ databases">
        <authorList>
            <person name="Chiriac C."/>
            <person name="Salcher M."/>
            <person name="Ghai R."/>
            <person name="Kavagutti S V."/>
        </authorList>
    </citation>
    <scope>NUCLEOTIDE SEQUENCE</scope>
</reference>
<protein>
    <submittedName>
        <fullName evidence="3">Uncharacterized protein</fullName>
    </submittedName>
</protein>
<evidence type="ECO:0000313" key="2">
    <source>
        <dbReference type="EMBL" id="CAB4165631.1"/>
    </source>
</evidence>
<evidence type="ECO:0000313" key="1">
    <source>
        <dbReference type="EMBL" id="CAB4164129.1"/>
    </source>
</evidence>
<dbReference type="EMBL" id="LR796776">
    <property type="protein sequence ID" value="CAB4165631.1"/>
    <property type="molecule type" value="Genomic_DNA"/>
</dbReference>
<sequence length="191" mass="21858">MTNTISEADVIAQIRQVFKQSGHAWVEPYSTTVGAINRREVGNHRGLYYIYPKNNFYFGLAATGTIIARFQTHRLKLDVDQAALYGPAREKKQPGKTFPEGWKAGVCKYIIEGVDSIPSHFDRIGPTRVKPGVLDFPVIHKVDVDTLPVLIWNLDHFTVKQIKEIEEAVISTIWPYCNDETFRKRKREQNV</sequence>
<evidence type="ECO:0000313" key="4">
    <source>
        <dbReference type="EMBL" id="CAB4220886.1"/>
    </source>
</evidence>
<dbReference type="EMBL" id="LR796758">
    <property type="protein sequence ID" value="CAB4164129.1"/>
    <property type="molecule type" value="Genomic_DNA"/>
</dbReference>
<gene>
    <name evidence="3" type="ORF">UFOVP1146_65</name>
    <name evidence="4" type="ORF">UFOVP1638_80</name>
    <name evidence="1" type="ORF">UFOVP812_398</name>
    <name evidence="2" type="ORF">UFOVP818_167</name>
</gene>
<proteinExistence type="predicted"/>
<dbReference type="EMBL" id="LR797099">
    <property type="protein sequence ID" value="CAB4186719.1"/>
    <property type="molecule type" value="Genomic_DNA"/>
</dbReference>
<accession>A0A6J5QPT8</accession>